<organism evidence="2 3">
    <name type="scientific">candidate division WWE3 bacterium CSP1-7</name>
    <dbReference type="NCBI Taxonomy" id="1576480"/>
    <lineage>
        <taxon>Bacteria</taxon>
        <taxon>Katanobacteria</taxon>
    </lineage>
</organism>
<comment type="caution">
    <text evidence="2">The sequence shown here is derived from an EMBL/GenBank/DDBJ whole genome shotgun (WGS) entry which is preliminary data.</text>
</comment>
<dbReference type="EMBL" id="LDXK01000001">
    <property type="protein sequence ID" value="KRT67754.1"/>
    <property type="molecule type" value="Genomic_DNA"/>
</dbReference>
<proteinExistence type="predicted"/>
<dbReference type="AlphaFoldDB" id="A0A0T5ZY82"/>
<sequence length="109" mass="12512">MKFEVLKAISGGKLYFFARDPRGNTRLRASTMEEMKKEIEVFNEREKIGEIKSGSEGEVESKKITVAKLTKEEVEPEVQPETKNKVSKNKRSVKSTKRKSPQKFSGYVR</sequence>
<gene>
    <name evidence="2" type="ORF">XU08_C0001G0164</name>
</gene>
<evidence type="ECO:0000313" key="3">
    <source>
        <dbReference type="Proteomes" id="UP000051297"/>
    </source>
</evidence>
<feature type="compositionally biased region" description="Basic residues" evidence="1">
    <location>
        <begin position="85"/>
        <end position="101"/>
    </location>
</feature>
<name>A0A0T5ZY82_UNCKA</name>
<dbReference type="Proteomes" id="UP000051297">
    <property type="component" value="Unassembled WGS sequence"/>
</dbReference>
<evidence type="ECO:0000256" key="1">
    <source>
        <dbReference type="SAM" id="MobiDB-lite"/>
    </source>
</evidence>
<feature type="region of interest" description="Disordered" evidence="1">
    <location>
        <begin position="71"/>
        <end position="109"/>
    </location>
</feature>
<evidence type="ECO:0000313" key="2">
    <source>
        <dbReference type="EMBL" id="KRT67754.1"/>
    </source>
</evidence>
<protein>
    <submittedName>
        <fullName evidence="2">Uncharacterized protein</fullName>
    </submittedName>
</protein>
<reference evidence="2 3" key="1">
    <citation type="submission" date="2015-05" db="EMBL/GenBank/DDBJ databases">
        <title>Critical biogeochemical functions in the subsurface are associated with bacteria from new phyla and little studied lineages.</title>
        <authorList>
            <person name="Hug L.A."/>
            <person name="Thomas B.C."/>
            <person name="Sharon I."/>
            <person name="Brown C.T."/>
            <person name="Sharma R."/>
            <person name="Hettich R.L."/>
            <person name="Wilkins M.J."/>
            <person name="Williams K.H."/>
            <person name="Singh A."/>
            <person name="Banfield J.F."/>
        </authorList>
    </citation>
    <scope>NUCLEOTIDE SEQUENCE [LARGE SCALE GENOMIC DNA]</scope>
    <source>
        <strain evidence="2">CSP1-7</strain>
    </source>
</reference>
<accession>A0A0T5ZY82</accession>
<dbReference type="STRING" id="1576480.XU08_C0001G0164"/>